<comment type="caution">
    <text evidence="3">The sequence shown here is derived from an EMBL/GenBank/DDBJ whole genome shotgun (WGS) entry which is preliminary data.</text>
</comment>
<feature type="coiled-coil region" evidence="1">
    <location>
        <begin position="333"/>
        <end position="370"/>
    </location>
</feature>
<keyword evidence="4" id="KW-1185">Reference proteome</keyword>
<dbReference type="RefSeq" id="WP_332086940.1">
    <property type="nucleotide sequence ID" value="NZ_JARBCY010000022.1"/>
</dbReference>
<feature type="transmembrane region" description="Helical" evidence="2">
    <location>
        <begin position="171"/>
        <end position="195"/>
    </location>
</feature>
<keyword evidence="2" id="KW-1133">Transmembrane helix</keyword>
<evidence type="ECO:0000256" key="2">
    <source>
        <dbReference type="SAM" id="Phobius"/>
    </source>
</evidence>
<organism evidence="3 4">
    <name type="scientific">Peptoniphilus grossensis</name>
    <dbReference type="NCBI Taxonomy" id="1465756"/>
    <lineage>
        <taxon>Bacteria</taxon>
        <taxon>Bacillati</taxon>
        <taxon>Bacillota</taxon>
        <taxon>Tissierellia</taxon>
        <taxon>Tissierellales</taxon>
        <taxon>Peptoniphilaceae</taxon>
        <taxon>Peptoniphilus</taxon>
    </lineage>
</organism>
<feature type="transmembrane region" description="Helical" evidence="2">
    <location>
        <begin position="7"/>
        <end position="25"/>
    </location>
</feature>
<feature type="transmembrane region" description="Helical" evidence="2">
    <location>
        <begin position="202"/>
        <end position="219"/>
    </location>
</feature>
<proteinExistence type="predicted"/>
<keyword evidence="1" id="KW-0175">Coiled coil</keyword>
<name>A0ABU7XA00_9FIRM</name>
<feature type="transmembrane region" description="Helical" evidence="2">
    <location>
        <begin position="132"/>
        <end position="151"/>
    </location>
</feature>
<keyword evidence="2" id="KW-0812">Transmembrane</keyword>
<evidence type="ECO:0000256" key="1">
    <source>
        <dbReference type="SAM" id="Coils"/>
    </source>
</evidence>
<reference evidence="3 4" key="1">
    <citation type="submission" date="2022-11" db="EMBL/GenBank/DDBJ databases">
        <title>The First Case of Preauricular Fistular Abscess Caused by Peptoniphilus grossensis.</title>
        <authorList>
            <person name="Byun J.-H."/>
        </authorList>
    </citation>
    <scope>NUCLEOTIDE SEQUENCE [LARGE SCALE GENOMIC DNA]</scope>
    <source>
        <strain evidence="3 4">GYB008</strain>
    </source>
</reference>
<gene>
    <name evidence="3" type="ORF">PV361_03115</name>
</gene>
<feature type="transmembrane region" description="Helical" evidence="2">
    <location>
        <begin position="100"/>
        <end position="120"/>
    </location>
</feature>
<accession>A0ABU7XA00</accession>
<evidence type="ECO:0000313" key="3">
    <source>
        <dbReference type="EMBL" id="MEF3317692.1"/>
    </source>
</evidence>
<protein>
    <recommendedName>
        <fullName evidence="5">Histidine kinase N-terminal 7TM region domain-containing protein</fullName>
    </recommendedName>
</protein>
<dbReference type="EMBL" id="JARBCY010000022">
    <property type="protein sequence ID" value="MEF3317692.1"/>
    <property type="molecule type" value="Genomic_DNA"/>
</dbReference>
<dbReference type="Proteomes" id="UP001328425">
    <property type="component" value="Unassembled WGS sequence"/>
</dbReference>
<sequence length="551" mass="65114">MYRKEIISYLLSIFLVFVAGILHTMDYFSLVNFPVHIIIFCLYTTIIFLWLRNMNNRVLRASVVRRFKTIGILLIFYLAFRTLKYEILLESPLAVRYIRYFYYVFPIVLIQLVFLISLFVGKSERENISDFWKLLWVPTGVLVILILTNDIHGLVFSLDASSRGLNQYGPVFYFGIIYIGILSLLTLFFTMIPYITRGPISIIVPSISILLIWALYTFLYMLGWQPFEYFKMVFKSAEFNILMVILFIESLVFKRLIPSNRGYESFLKMSSLNIGIMDLNENIIFTPKNYPNIEPKLINKAYKKPVLLNENTLLESASIKGGKSFWFVDLTDFNKLKKKLMQLNEEMLSENELLKANNKLKKNMVKVQEQKEIREYIQLKLEPQFEKLKYIMKNLSEDEVEFEKTLKYACILDVYIKRYANLFLLTKNKKNLDLSELRLAFSESLDYLELSQVRTDLDWRINRSFDAKICLKLYEIFQNILEIYQPHMSSISLIFADKRRRPELKIKVISSKTFSIFKELEKNYRKEGILIHENFSGDQINWTISIERGAL</sequence>
<evidence type="ECO:0000313" key="4">
    <source>
        <dbReference type="Proteomes" id="UP001328425"/>
    </source>
</evidence>
<evidence type="ECO:0008006" key="5">
    <source>
        <dbReference type="Google" id="ProtNLM"/>
    </source>
</evidence>
<feature type="transmembrane region" description="Helical" evidence="2">
    <location>
        <begin position="31"/>
        <end position="51"/>
    </location>
</feature>
<keyword evidence="2" id="KW-0472">Membrane</keyword>